<accession>A0AA88CX89</accession>
<reference evidence="1" key="1">
    <citation type="submission" date="2023-07" db="EMBL/GenBank/DDBJ databases">
        <title>draft genome sequence of fig (Ficus carica).</title>
        <authorList>
            <person name="Takahashi T."/>
            <person name="Nishimura K."/>
        </authorList>
    </citation>
    <scope>NUCLEOTIDE SEQUENCE</scope>
</reference>
<protein>
    <submittedName>
        <fullName evidence="1">Uncharacterized protein</fullName>
    </submittedName>
</protein>
<dbReference type="EMBL" id="BTGU01000008">
    <property type="protein sequence ID" value="GMN38348.1"/>
    <property type="molecule type" value="Genomic_DNA"/>
</dbReference>
<evidence type="ECO:0000313" key="2">
    <source>
        <dbReference type="Proteomes" id="UP001187192"/>
    </source>
</evidence>
<comment type="caution">
    <text evidence="1">The sequence shown here is derived from an EMBL/GenBank/DDBJ whole genome shotgun (WGS) entry which is preliminary data.</text>
</comment>
<organism evidence="1 2">
    <name type="scientific">Ficus carica</name>
    <name type="common">Common fig</name>
    <dbReference type="NCBI Taxonomy" id="3494"/>
    <lineage>
        <taxon>Eukaryota</taxon>
        <taxon>Viridiplantae</taxon>
        <taxon>Streptophyta</taxon>
        <taxon>Embryophyta</taxon>
        <taxon>Tracheophyta</taxon>
        <taxon>Spermatophyta</taxon>
        <taxon>Magnoliopsida</taxon>
        <taxon>eudicotyledons</taxon>
        <taxon>Gunneridae</taxon>
        <taxon>Pentapetalae</taxon>
        <taxon>rosids</taxon>
        <taxon>fabids</taxon>
        <taxon>Rosales</taxon>
        <taxon>Moraceae</taxon>
        <taxon>Ficeae</taxon>
        <taxon>Ficus</taxon>
    </lineage>
</organism>
<gene>
    <name evidence="1" type="ORF">TIFTF001_007572</name>
</gene>
<dbReference type="Proteomes" id="UP001187192">
    <property type="component" value="Unassembled WGS sequence"/>
</dbReference>
<sequence>MGSPRGVALLELLDSSSKPTPRPDVLGYPVVLIAATSYSPVRSMTWDGYSRTHTLVNSSMNKRSRQVVGPNCSICLSRWAPSRACSVSVDSPLEVGMLEMSDKLSIVLLSCPAGAPVKSLESEESILLEDPVIISRRHASCPDDLYCTATKTPDPIRPGVLRGLMLMFGEDLITRRYPTRPDKSVVVGPSRVTGLVYHHLCWATDSQISSHLGISSRPPSGPKPPPPGRIDTVLVTCTNTNLNSCSLDRPTEGARDIRLVEVKYPYA</sequence>
<evidence type="ECO:0000313" key="1">
    <source>
        <dbReference type="EMBL" id="GMN38348.1"/>
    </source>
</evidence>
<keyword evidence="2" id="KW-1185">Reference proteome</keyword>
<dbReference type="AlphaFoldDB" id="A0AA88CX89"/>
<name>A0AA88CX89_FICCA</name>
<proteinExistence type="predicted"/>